<name>A0A1L5YD17_9EUKA</name>
<keyword evidence="2 5" id="KW-0812">Transmembrane</keyword>
<keyword evidence="4 5" id="KW-0472">Membrane</keyword>
<reference evidence="6" key="1">
    <citation type="journal article" date="2017" name="Protist">
        <title>Diversity of the Photosynthetic Paulinella Species, with the Description of Paulinella micropora sp. nov. and the Chromatophore Genome Sequence for strain KR01.</title>
        <authorList>
            <person name="Lhee D."/>
            <person name="Yang E.C."/>
            <person name="Kim J.I."/>
            <person name="Nakayama T."/>
            <person name="Zuccarello G."/>
            <person name="Andersen R.A."/>
            <person name="Yoon H.S."/>
        </authorList>
    </citation>
    <scope>NUCLEOTIDE SEQUENCE</scope>
    <source>
        <strain evidence="6">KR01</strain>
    </source>
</reference>
<dbReference type="GO" id="GO:0016020">
    <property type="term" value="C:membrane"/>
    <property type="evidence" value="ECO:0007669"/>
    <property type="project" value="UniProtKB-SubCell"/>
</dbReference>
<keyword evidence="3 5" id="KW-1133">Transmembrane helix</keyword>
<feature type="transmembrane region" description="Helical" evidence="5">
    <location>
        <begin position="29"/>
        <end position="48"/>
    </location>
</feature>
<dbReference type="Pfam" id="PF05128">
    <property type="entry name" value="DUF697"/>
    <property type="match status" value="1"/>
</dbReference>
<feature type="transmembrane region" description="Helical" evidence="5">
    <location>
        <begin position="308"/>
        <end position="330"/>
    </location>
</feature>
<dbReference type="InterPro" id="IPR021147">
    <property type="entry name" value="DUF697"/>
</dbReference>
<organism evidence="6">
    <name type="scientific">Paulinella micropora</name>
    <dbReference type="NCBI Taxonomy" id="1928728"/>
    <lineage>
        <taxon>Eukaryota</taxon>
        <taxon>Sar</taxon>
        <taxon>Rhizaria</taxon>
        <taxon>Cercozoa</taxon>
        <taxon>Imbricatea</taxon>
        <taxon>Silicofilosea</taxon>
        <taxon>Euglyphida</taxon>
        <taxon>Paulinellidae</taxon>
        <taxon>Paulinella</taxon>
    </lineage>
</organism>
<accession>A0A1L5YD17</accession>
<evidence type="ECO:0000313" key="6">
    <source>
        <dbReference type="EMBL" id="APP88603.1"/>
    </source>
</evidence>
<feature type="transmembrane region" description="Helical" evidence="5">
    <location>
        <begin position="54"/>
        <end position="71"/>
    </location>
</feature>
<keyword evidence="6" id="KW-0934">Plastid</keyword>
<evidence type="ECO:0008006" key="7">
    <source>
        <dbReference type="Google" id="ProtNLM"/>
    </source>
</evidence>
<comment type="subcellular location">
    <subcellularLocation>
        <location evidence="1">Membrane</location>
        <topology evidence="1">Multi-pass membrane protein</topology>
    </subcellularLocation>
</comment>
<dbReference type="AlphaFoldDB" id="A0A1L5YD17"/>
<sequence length="462" mass="53230">MFQQLALTSSAAALSNDTLISRNPTIDRVYWRSWLTLSVVFLSINWLLQDIVQLHIGIVTMLVFIGCWWLMKPSSSLSPKVPLTLDELRESCQRLLTQLEKLDTTKNPKQEVRHERLQYLYSRHGRQVQELALVGTVTLTIETYESLALAVSGSTAVTLHQANPLMLDRGEWRWPDALRQCDQLIFFLELPMQAADLRWLDSIPQKQSIWILINNSRNVNHETLEQNRIYLQAQLPDRFKENCIFWDGDNSTLRTTIKDYSIELHNQSTKRIIDTEKRLLQELHTRWNQELEHIRETHLIQIQNRVQWTVAAGVFASSLPSIDLLIVIVANSMMLEEMARLWDCPWNVDQLKEAASELIKVALSLGVIEWTSQSLLSLAKLEGGSWLLASSIQALSAAYLTRVVSRSMANLLSLQTSRITLDQPQDLKHESLLLVARAVETEKLDWPSFLQNGRQWLRTNYI</sequence>
<evidence type="ECO:0000256" key="5">
    <source>
        <dbReference type="SAM" id="Phobius"/>
    </source>
</evidence>
<evidence type="ECO:0000256" key="4">
    <source>
        <dbReference type="ARBA" id="ARBA00023136"/>
    </source>
</evidence>
<dbReference type="EMBL" id="KX897545">
    <property type="protein sequence ID" value="APP88603.1"/>
    <property type="molecule type" value="Genomic_DNA"/>
</dbReference>
<evidence type="ECO:0000256" key="2">
    <source>
        <dbReference type="ARBA" id="ARBA00022692"/>
    </source>
</evidence>
<proteinExistence type="predicted"/>
<geneLocation type="plastid" evidence="6"/>
<protein>
    <recommendedName>
        <fullName evidence="7">Membrane associated GTPase</fullName>
    </recommendedName>
</protein>
<evidence type="ECO:0000256" key="1">
    <source>
        <dbReference type="ARBA" id="ARBA00004141"/>
    </source>
</evidence>
<evidence type="ECO:0000256" key="3">
    <source>
        <dbReference type="ARBA" id="ARBA00022989"/>
    </source>
</evidence>
<gene>
    <name evidence="6" type="ORF">PCKR_843</name>
</gene>